<dbReference type="AlphaFoldDB" id="A0A2T3INE0"/>
<evidence type="ECO:0000256" key="5">
    <source>
        <dbReference type="ARBA" id="ARBA00022692"/>
    </source>
</evidence>
<protein>
    <submittedName>
        <fullName evidence="13">Heme lyase NrfEFG subunit NrfE</fullName>
    </submittedName>
</protein>
<evidence type="ECO:0000256" key="3">
    <source>
        <dbReference type="ARBA" id="ARBA00022475"/>
    </source>
</evidence>
<dbReference type="Proteomes" id="UP000241222">
    <property type="component" value="Unassembled WGS sequence"/>
</dbReference>
<dbReference type="NCBIfam" id="NF007691">
    <property type="entry name" value="PRK10369.1"/>
    <property type="match status" value="1"/>
</dbReference>
<evidence type="ECO:0000313" key="13">
    <source>
        <dbReference type="EMBL" id="PSU29862.1"/>
    </source>
</evidence>
<evidence type="ECO:0000256" key="2">
    <source>
        <dbReference type="ARBA" id="ARBA00009186"/>
    </source>
</evidence>
<feature type="transmembrane region" description="Helical" evidence="10">
    <location>
        <begin position="314"/>
        <end position="332"/>
    </location>
</feature>
<dbReference type="InterPro" id="IPR003567">
    <property type="entry name" value="Cyt_c_biogenesis"/>
</dbReference>
<keyword evidence="7 10" id="KW-1133">Transmembrane helix</keyword>
<feature type="transmembrane region" description="Helical" evidence="10">
    <location>
        <begin position="6"/>
        <end position="30"/>
    </location>
</feature>
<dbReference type="GO" id="GO:0017004">
    <property type="term" value="P:cytochrome complex assembly"/>
    <property type="evidence" value="ECO:0007669"/>
    <property type="project" value="UniProtKB-KW"/>
</dbReference>
<feature type="transmembrane region" description="Helical" evidence="10">
    <location>
        <begin position="96"/>
        <end position="113"/>
    </location>
</feature>
<comment type="subcellular location">
    <subcellularLocation>
        <location evidence="1">Cell inner membrane</location>
        <topology evidence="1">Multi-pass membrane protein</topology>
    </subcellularLocation>
</comment>
<dbReference type="InterPro" id="IPR002541">
    <property type="entry name" value="Cyt_c_assembly"/>
</dbReference>
<dbReference type="GO" id="GO:0016829">
    <property type="term" value="F:lyase activity"/>
    <property type="evidence" value="ECO:0007669"/>
    <property type="project" value="UniProtKB-KW"/>
</dbReference>
<comment type="similarity">
    <text evidence="2">Belongs to the CcmF/CycK/Ccl1/NrfE/CcsA family.</text>
</comment>
<keyword evidence="4" id="KW-0997">Cell inner membrane</keyword>
<evidence type="ECO:0000256" key="8">
    <source>
        <dbReference type="ARBA" id="ARBA00023136"/>
    </source>
</evidence>
<comment type="function">
    <text evidence="9">Required for the biogenesis of c-type cytochromes. Possible subunit of a heme lyase.</text>
</comment>
<evidence type="ECO:0000313" key="14">
    <source>
        <dbReference type="Proteomes" id="UP000241222"/>
    </source>
</evidence>
<feature type="transmembrane region" description="Helical" evidence="10">
    <location>
        <begin position="492"/>
        <end position="512"/>
    </location>
</feature>
<dbReference type="PANTHER" id="PTHR43653">
    <property type="entry name" value="CYTOCHROME C ASSEMBLY PROTEIN-RELATED"/>
    <property type="match status" value="1"/>
</dbReference>
<evidence type="ECO:0000256" key="4">
    <source>
        <dbReference type="ARBA" id="ARBA00022519"/>
    </source>
</evidence>
<evidence type="ECO:0000259" key="11">
    <source>
        <dbReference type="Pfam" id="PF01578"/>
    </source>
</evidence>
<name>A0A2T3INE0_9GAMM</name>
<feature type="domain" description="Cytochrome c-type biogenesis protein CcmF C-terminal" evidence="12">
    <location>
        <begin position="316"/>
        <end position="638"/>
    </location>
</feature>
<evidence type="ECO:0000256" key="7">
    <source>
        <dbReference type="ARBA" id="ARBA00022989"/>
    </source>
</evidence>
<evidence type="ECO:0000256" key="1">
    <source>
        <dbReference type="ARBA" id="ARBA00004429"/>
    </source>
</evidence>
<feature type="transmembrane region" description="Helical" evidence="10">
    <location>
        <begin position="426"/>
        <end position="445"/>
    </location>
</feature>
<keyword evidence="6" id="KW-0201">Cytochrome c-type biogenesis</keyword>
<accession>A0A2T3INE0</accession>
<feature type="transmembrane region" description="Helical" evidence="10">
    <location>
        <begin position="451"/>
        <end position="471"/>
    </location>
</feature>
<proteinExistence type="inferred from homology"/>
<feature type="transmembrane region" description="Helical" evidence="10">
    <location>
        <begin position="210"/>
        <end position="230"/>
    </location>
</feature>
<feature type="transmembrane region" description="Helical" evidence="10">
    <location>
        <begin position="274"/>
        <end position="294"/>
    </location>
</feature>
<dbReference type="InterPro" id="IPR003568">
    <property type="entry name" value="Cyt_c_biogenesis_CcmF"/>
</dbReference>
<dbReference type="PRINTS" id="PR01411">
    <property type="entry name" value="CCMFBIOGNSIS"/>
</dbReference>
<feature type="transmembrane region" description="Helical" evidence="10">
    <location>
        <begin position="616"/>
        <end position="635"/>
    </location>
</feature>
<feature type="transmembrane region" description="Helical" evidence="10">
    <location>
        <begin position="394"/>
        <end position="414"/>
    </location>
</feature>
<evidence type="ECO:0000256" key="10">
    <source>
        <dbReference type="SAM" id="Phobius"/>
    </source>
</evidence>
<dbReference type="OrthoDB" id="9761451at2"/>
<reference evidence="13 14" key="1">
    <citation type="submission" date="2018-03" db="EMBL/GenBank/DDBJ databases">
        <title>Whole genome sequencing of Histamine producing bacteria.</title>
        <authorList>
            <person name="Butler K."/>
        </authorList>
    </citation>
    <scope>NUCLEOTIDE SEQUENCE [LARGE SCALE GENOMIC DNA]</scope>
    <source>
        <strain evidence="13 14">JCM 13586</strain>
    </source>
</reference>
<dbReference type="GO" id="GO:0005886">
    <property type="term" value="C:plasma membrane"/>
    <property type="evidence" value="ECO:0007669"/>
    <property type="project" value="UniProtKB-SubCell"/>
</dbReference>
<dbReference type="GO" id="GO:0020037">
    <property type="term" value="F:heme binding"/>
    <property type="evidence" value="ECO:0007669"/>
    <property type="project" value="InterPro"/>
</dbReference>
<dbReference type="PANTHER" id="PTHR43653:SF1">
    <property type="entry name" value="CYTOCHROME C-TYPE BIOGENESIS PROTEIN CCMF"/>
    <property type="match status" value="1"/>
</dbReference>
<feature type="transmembrane region" description="Helical" evidence="10">
    <location>
        <begin position="42"/>
        <end position="63"/>
    </location>
</feature>
<sequence length="667" mass="73718">MIAEIGNFSLIVALGLSILVSIYPLYGASVGNQALMRMARPLTYGIFGMTLVSFVILSWSFYINDFTVAYVASNSNSMLPWYYRLSAVWGGHEGSLLLWALIQAGWAVAVAVFSRGMPLESLARVLSVMGMIAIGFLLFIIATSNPFLRTLPFFPVDGRDLNPLLQDPGLIIHPPLLYMGYVGFSVAFAFAIASLMTGRLDTAWARWSRPWTIAAWSFLTLGIALGSWWAYYELGWGGWWFWDPVENASFMPWLAGTALMHSLAVTEKRGTFKAWTVLLAISAFSLSLLGTFLVRSGVLVSVHAFASDPARGMFILGFLVVVIGGSLLLYALRGGQIRSRGNYSLFSRENLLLANNLLLVAALLVVLIGTLLPLVHKQIGLGSVSIGVPFFNTLFTWLMIPFAFILGIGPLVRWKRDQLSSISKQMIISAIVTIPFAFLSVWLFTEVLEPMAVLGMAMAVWIIVMHGFELYERATHRHTLWKGLGKLGRSHWAMVLGHLGLAVSVIGIALVSNYDIERDVRMAPGETVQVQGYDFYFAGLRDADGPNYDGYIADFNITRNGKRVTTLHAEKRFYTVAGSMMTEAAIDSGVTRDLYVAMGEKLTDGAWAVRIYFKPFVNWIWFGSALMALGGAFAISDKRYRFRKKAEKAQPAEAKAEKVAKQEAKAN</sequence>
<dbReference type="Pfam" id="PF16327">
    <property type="entry name" value="CcmF_C"/>
    <property type="match status" value="1"/>
</dbReference>
<comment type="caution">
    <text evidence="13">The sequence shown here is derived from an EMBL/GenBank/DDBJ whole genome shotgun (WGS) entry which is preliminary data.</text>
</comment>
<dbReference type="RefSeq" id="WP_107351422.1">
    <property type="nucleotide sequence ID" value="NZ_PYMH01000018.1"/>
</dbReference>
<gene>
    <name evidence="13" type="ORF">C9I99_24320</name>
</gene>
<dbReference type="InterPro" id="IPR032523">
    <property type="entry name" value="CcmF_C"/>
</dbReference>
<keyword evidence="3" id="KW-1003">Cell membrane</keyword>
<keyword evidence="13" id="KW-0456">Lyase</keyword>
<keyword evidence="5 10" id="KW-0812">Transmembrane</keyword>
<organism evidence="13 14">
    <name type="scientific">Photobacterium lutimaris</name>
    <dbReference type="NCBI Taxonomy" id="388278"/>
    <lineage>
        <taxon>Bacteria</taxon>
        <taxon>Pseudomonadati</taxon>
        <taxon>Pseudomonadota</taxon>
        <taxon>Gammaproteobacteria</taxon>
        <taxon>Vibrionales</taxon>
        <taxon>Vibrionaceae</taxon>
        <taxon>Photobacterium</taxon>
    </lineage>
</organism>
<feature type="transmembrane region" description="Helical" evidence="10">
    <location>
        <begin position="250"/>
        <end position="267"/>
    </location>
</feature>
<feature type="transmembrane region" description="Helical" evidence="10">
    <location>
        <begin position="125"/>
        <end position="148"/>
    </location>
</feature>
<keyword evidence="8 10" id="KW-0472">Membrane</keyword>
<feature type="domain" description="Cytochrome c assembly protein" evidence="11">
    <location>
        <begin position="89"/>
        <end position="296"/>
    </location>
</feature>
<keyword evidence="14" id="KW-1185">Reference proteome</keyword>
<dbReference type="Pfam" id="PF01578">
    <property type="entry name" value="Cytochrom_C_asm"/>
    <property type="match status" value="1"/>
</dbReference>
<evidence type="ECO:0000259" key="12">
    <source>
        <dbReference type="Pfam" id="PF16327"/>
    </source>
</evidence>
<dbReference type="EMBL" id="PYMH01000018">
    <property type="protein sequence ID" value="PSU29862.1"/>
    <property type="molecule type" value="Genomic_DNA"/>
</dbReference>
<feature type="transmembrane region" description="Helical" evidence="10">
    <location>
        <begin position="353"/>
        <end position="374"/>
    </location>
</feature>
<dbReference type="GO" id="GO:0015232">
    <property type="term" value="F:heme transmembrane transporter activity"/>
    <property type="evidence" value="ECO:0007669"/>
    <property type="project" value="InterPro"/>
</dbReference>
<evidence type="ECO:0000256" key="6">
    <source>
        <dbReference type="ARBA" id="ARBA00022748"/>
    </source>
</evidence>
<dbReference type="PRINTS" id="PR01410">
    <property type="entry name" value="CCBIOGENESIS"/>
</dbReference>
<feature type="transmembrane region" description="Helical" evidence="10">
    <location>
        <begin position="178"/>
        <end position="198"/>
    </location>
</feature>
<dbReference type="NCBIfam" id="TIGR00353">
    <property type="entry name" value="nrfE"/>
    <property type="match status" value="1"/>
</dbReference>
<evidence type="ECO:0000256" key="9">
    <source>
        <dbReference type="ARBA" id="ARBA00037230"/>
    </source>
</evidence>